<evidence type="ECO:0000313" key="2">
    <source>
        <dbReference type="EMBL" id="AEF05044.1"/>
    </source>
</evidence>
<gene>
    <name evidence="2" type="ordered locus">ambt_17710</name>
</gene>
<dbReference type="AlphaFoldDB" id="F5Z5N9"/>
<dbReference type="HOGENOM" id="CLU_2285497_0_0_6"/>
<feature type="transmembrane region" description="Helical" evidence="1">
    <location>
        <begin position="20"/>
        <end position="41"/>
    </location>
</feature>
<keyword evidence="1" id="KW-0812">Transmembrane</keyword>
<reference evidence="2 3" key="1">
    <citation type="journal article" date="2011" name="J. Bacteriol.">
        <title>Complete genome sequence of the polycyclic aromatic hydrocarbon-degrading bacterium Alteromonas sp. strain SN2.</title>
        <authorList>
            <person name="Jin H.M."/>
            <person name="Jeong H."/>
            <person name="Moon E.J."/>
            <person name="Math R.K."/>
            <person name="Lee K."/>
            <person name="Kim H.J."/>
            <person name="Jeon C.O."/>
            <person name="Oh T.K."/>
            <person name="Kim J.F."/>
        </authorList>
    </citation>
    <scope>NUCLEOTIDE SEQUENCE [LARGE SCALE GENOMIC DNA]</scope>
    <source>
        <strain evidence="3">JCM 17741 / KACC 18427 / KCTC 11700BP / SN2</strain>
    </source>
</reference>
<evidence type="ECO:0000256" key="1">
    <source>
        <dbReference type="SAM" id="Phobius"/>
    </source>
</evidence>
<sequence>MSGNNQYEFPRRINDPLMMLIFPAIQFAPAVIILVICLMFGMWKTGFGGAILVFWGVGKILQNSFFDEYVHKIWKMGLLDVMKVMRKSRTVVNPAIKRYHS</sequence>
<proteinExistence type="predicted"/>
<protein>
    <submittedName>
        <fullName evidence="2">Uncharacterized protein</fullName>
    </submittedName>
</protein>
<feature type="transmembrane region" description="Helical" evidence="1">
    <location>
        <begin position="47"/>
        <end position="66"/>
    </location>
</feature>
<name>F5Z5N9_ALTNA</name>
<accession>F5Z5N9</accession>
<evidence type="ECO:0000313" key="3">
    <source>
        <dbReference type="Proteomes" id="UP000000683"/>
    </source>
</evidence>
<keyword evidence="1" id="KW-0472">Membrane</keyword>
<dbReference type="KEGG" id="alt:ambt_17710"/>
<keyword evidence="1" id="KW-1133">Transmembrane helix</keyword>
<organism evidence="2 3">
    <name type="scientific">Alteromonas naphthalenivorans</name>
    <dbReference type="NCBI Taxonomy" id="715451"/>
    <lineage>
        <taxon>Bacteria</taxon>
        <taxon>Pseudomonadati</taxon>
        <taxon>Pseudomonadota</taxon>
        <taxon>Gammaproteobacteria</taxon>
        <taxon>Alteromonadales</taxon>
        <taxon>Alteromonadaceae</taxon>
        <taxon>Alteromonas/Salinimonas group</taxon>
        <taxon>Alteromonas</taxon>
    </lineage>
</organism>
<dbReference type="EMBL" id="CP002339">
    <property type="protein sequence ID" value="AEF05044.1"/>
    <property type="molecule type" value="Genomic_DNA"/>
</dbReference>
<keyword evidence="3" id="KW-1185">Reference proteome</keyword>
<dbReference type="Proteomes" id="UP000000683">
    <property type="component" value="Chromosome"/>
</dbReference>